<reference evidence="4" key="1">
    <citation type="submission" date="2021-11" db="EMBL/GenBank/DDBJ databases">
        <title>Streptomyces corallinus and Kineosporia corallina sp. nov., two new coral-derived marine actinobacteria.</title>
        <authorList>
            <person name="Buangrab K."/>
            <person name="Sutthacheep M."/>
            <person name="Yeemin T."/>
            <person name="Harunari E."/>
            <person name="Igarashi Y."/>
            <person name="Sripreechasak P."/>
            <person name="Kanchanasin P."/>
            <person name="Tanasupawat S."/>
            <person name="Phongsopitanun W."/>
        </authorList>
    </citation>
    <scope>NUCLEOTIDE SEQUENCE</scope>
    <source>
        <strain evidence="4">JCM 31032</strain>
    </source>
</reference>
<dbReference type="InterPro" id="IPR009100">
    <property type="entry name" value="AcylCoA_DH/oxidase_NM_dom_sf"/>
</dbReference>
<dbReference type="Gene3D" id="2.40.110.10">
    <property type="entry name" value="Butyryl-CoA Dehydrogenase, subunit A, domain 2"/>
    <property type="match status" value="1"/>
</dbReference>
<dbReference type="SUPFAM" id="SSF56645">
    <property type="entry name" value="Acyl-CoA dehydrogenase NM domain-like"/>
    <property type="match status" value="1"/>
</dbReference>
<evidence type="ECO:0008006" key="6">
    <source>
        <dbReference type="Google" id="ProtNLM"/>
    </source>
</evidence>
<protein>
    <recommendedName>
        <fullName evidence="6">Acyl-CoA dehydrogenase</fullName>
    </recommendedName>
</protein>
<sequence>MTEILSAYAEQTDKQGRPAAQSLEAVRQAGDFALRMPVAHGGSWADATTTVRRLAELGRACPSTSWNVGTSAVAKTLVVNSLGDALPAAFAADPNAQACGTGMPTGRVERGTDGTRVTGKWKSLSGVEDSAWAAVGVMDGDTFSIALLPVSDLKIEQTWDVAGMRGTGSHTGVADGLLVGDEYVFPVNLPGSQADLTFFGLTALAPVVGATRGALDVIEGMFASDRKPYMSQYSRMAESPGARHWLGEATRLTFRAERGMLALAAAVDSGTVTQADAPQLSSEMADAARDCRAALELMLDLHGTSGFASSNPLQRLWRDVAVGSRHPHLNPYLTAERFGEARAAS</sequence>
<accession>A0A9X1SYE0</accession>
<comment type="caution">
    <text evidence="4">The sequence shown here is derived from an EMBL/GenBank/DDBJ whole genome shotgun (WGS) entry which is preliminary data.</text>
</comment>
<evidence type="ECO:0000256" key="1">
    <source>
        <dbReference type="ARBA" id="ARBA00023002"/>
    </source>
</evidence>
<dbReference type="Gene3D" id="1.20.140.10">
    <property type="entry name" value="Butyryl-CoA Dehydrogenase, subunit A, domain 3"/>
    <property type="match status" value="1"/>
</dbReference>
<proteinExistence type="predicted"/>
<keyword evidence="5" id="KW-1185">Reference proteome</keyword>
<dbReference type="SUPFAM" id="SSF47203">
    <property type="entry name" value="Acyl-CoA dehydrogenase C-terminal domain-like"/>
    <property type="match status" value="1"/>
</dbReference>
<dbReference type="RefSeq" id="WP_231449659.1">
    <property type="nucleotide sequence ID" value="NZ_JAJOMB010000034.1"/>
</dbReference>
<dbReference type="GO" id="GO:0016627">
    <property type="term" value="F:oxidoreductase activity, acting on the CH-CH group of donors"/>
    <property type="evidence" value="ECO:0007669"/>
    <property type="project" value="InterPro"/>
</dbReference>
<feature type="domain" description="Acyl-CoA dehydrogenase C-terminal" evidence="3">
    <location>
        <begin position="203"/>
        <end position="330"/>
    </location>
</feature>
<dbReference type="InterPro" id="IPR013786">
    <property type="entry name" value="AcylCoA_DH/ox_N"/>
</dbReference>
<dbReference type="Gene3D" id="1.10.540.10">
    <property type="entry name" value="Acyl-CoA dehydrogenase/oxidase, N-terminal domain"/>
    <property type="match status" value="1"/>
</dbReference>
<dbReference type="InterPro" id="IPR036250">
    <property type="entry name" value="AcylCo_DH-like_C"/>
</dbReference>
<feature type="domain" description="Acyl-CoA dehydrogenase/oxidase N-terminal" evidence="2">
    <location>
        <begin position="5"/>
        <end position="77"/>
    </location>
</feature>
<dbReference type="InterPro" id="IPR046373">
    <property type="entry name" value="Acyl-CoA_Oxase/DH_mid-dom_sf"/>
</dbReference>
<gene>
    <name evidence="4" type="ORF">LR394_38535</name>
</gene>
<evidence type="ECO:0000259" key="2">
    <source>
        <dbReference type="Pfam" id="PF02771"/>
    </source>
</evidence>
<evidence type="ECO:0000313" key="4">
    <source>
        <dbReference type="EMBL" id="MCD5316809.1"/>
    </source>
</evidence>
<name>A0A9X1SYE0_9ACTN</name>
<dbReference type="Pfam" id="PF08028">
    <property type="entry name" value="Acyl-CoA_dh_2"/>
    <property type="match status" value="1"/>
</dbReference>
<dbReference type="AlphaFoldDB" id="A0A9X1SYE0"/>
<dbReference type="InterPro" id="IPR013107">
    <property type="entry name" value="Acyl-CoA_DH_C"/>
</dbReference>
<dbReference type="EMBL" id="JAJOMB010000034">
    <property type="protein sequence ID" value="MCD5316809.1"/>
    <property type="molecule type" value="Genomic_DNA"/>
</dbReference>
<evidence type="ECO:0000259" key="3">
    <source>
        <dbReference type="Pfam" id="PF08028"/>
    </source>
</evidence>
<evidence type="ECO:0000313" key="5">
    <source>
        <dbReference type="Proteomes" id="UP001138997"/>
    </source>
</evidence>
<dbReference type="PIRSF" id="PIRSF016578">
    <property type="entry name" value="HsaA"/>
    <property type="match status" value="1"/>
</dbReference>
<dbReference type="Proteomes" id="UP001138997">
    <property type="component" value="Unassembled WGS sequence"/>
</dbReference>
<dbReference type="InterPro" id="IPR037069">
    <property type="entry name" value="AcylCoA_DH/ox_N_sf"/>
</dbReference>
<organism evidence="4 5">
    <name type="scientific">Kineosporia babensis</name>
    <dbReference type="NCBI Taxonomy" id="499548"/>
    <lineage>
        <taxon>Bacteria</taxon>
        <taxon>Bacillati</taxon>
        <taxon>Actinomycetota</taxon>
        <taxon>Actinomycetes</taxon>
        <taxon>Kineosporiales</taxon>
        <taxon>Kineosporiaceae</taxon>
        <taxon>Kineosporia</taxon>
    </lineage>
</organism>
<dbReference type="GO" id="GO:0050660">
    <property type="term" value="F:flavin adenine dinucleotide binding"/>
    <property type="evidence" value="ECO:0007669"/>
    <property type="project" value="InterPro"/>
</dbReference>
<keyword evidence="1" id="KW-0560">Oxidoreductase</keyword>
<dbReference type="Pfam" id="PF02771">
    <property type="entry name" value="Acyl-CoA_dh_N"/>
    <property type="match status" value="1"/>
</dbReference>